<gene>
    <name evidence="2" type="ORF">CBF35_01130</name>
</gene>
<keyword evidence="3" id="KW-1185">Reference proteome</keyword>
<evidence type="ECO:0008006" key="4">
    <source>
        <dbReference type="Google" id="ProtNLM"/>
    </source>
</evidence>
<accession>A0A429ZWA3</accession>
<sequence>MNYRGVFQMDKKQGSKVLIIAASLIIAGCSSQEKATPIKNNTQKVANSEMTQEITTGKYGKYSNKDLTVLTSEEAETKIALKDGKTEVSGSGVTVKENTITITKGGSYEISGKLSDGQLIIATDKTNDDVQILLNGTEIMNSQTSPFFVETADKVIVTLAEGSENTFSDSKNRESTDEKDGTIFSQEDLTFNGDGALKVTGNYQDGIRSKDDLVFVAGNYQVTAANNGLKGSDSVSILAGDYQLNVKNDGIQSSNTKDESLGWIGIDGGTFKIVAEHDGIQAETDLKISQSVLTVTTGGGAKASTKITDEPEAGGMMGGSEGAGMKGQQTDFPGNGQEIPRNPSEEPTTLTENSEEISEAEEEAEKTSDSGKGLKAGEELLIDKGEFTFDTVDDSLHADGNLTINNGEFKIKSGDDGIHANQKTTVNNGTIEISQSYEGIEGAEIVIEDGQISVTSSDDGINAASTTAGNYLLTINGGTIYVNAEGDGVDSNGDINMIGGTLLVDGSTNGGNGALDYDGSFNQTGGTLVAAGSSGMAMATSETSTQGALSLYFDSSQAGNTLFNISDSTGNSLISYQPMKAYQHILVSSPDLTIGGKYQLSTGGKDTGTNNQGLYTGGQYSGDNLLEIELSTVITSISETGEAVSGNQMGGPGGGGPGSFK</sequence>
<dbReference type="Proteomes" id="UP000287239">
    <property type="component" value="Unassembled WGS sequence"/>
</dbReference>
<feature type="region of interest" description="Disordered" evidence="1">
    <location>
        <begin position="299"/>
        <end position="374"/>
    </location>
</feature>
<evidence type="ECO:0000313" key="2">
    <source>
        <dbReference type="EMBL" id="RST97926.1"/>
    </source>
</evidence>
<feature type="compositionally biased region" description="Gly residues" evidence="1">
    <location>
        <begin position="315"/>
        <end position="325"/>
    </location>
</feature>
<dbReference type="EMBL" id="NGJU01000001">
    <property type="protein sequence ID" value="RST97926.1"/>
    <property type="molecule type" value="Genomic_DNA"/>
</dbReference>
<feature type="compositionally biased region" description="Gly residues" evidence="1">
    <location>
        <begin position="648"/>
        <end position="661"/>
    </location>
</feature>
<evidence type="ECO:0000313" key="3">
    <source>
        <dbReference type="Proteomes" id="UP000287239"/>
    </source>
</evidence>
<reference evidence="2 3" key="1">
    <citation type="submission" date="2017-05" db="EMBL/GenBank/DDBJ databases">
        <title>Vagococcus spp. assemblies.</title>
        <authorList>
            <person name="Gulvik C.A."/>
        </authorList>
    </citation>
    <scope>NUCLEOTIDE SEQUENCE [LARGE SCALE GENOMIC DNA]</scope>
    <source>
        <strain evidence="2 3">NCFB 2777</strain>
    </source>
</reference>
<dbReference type="Pfam" id="PF14262">
    <property type="entry name" value="Cthe_2159"/>
    <property type="match status" value="1"/>
</dbReference>
<dbReference type="AlphaFoldDB" id="A0A429ZWA3"/>
<dbReference type="PROSITE" id="PS51257">
    <property type="entry name" value="PROKAR_LIPOPROTEIN"/>
    <property type="match status" value="1"/>
</dbReference>
<feature type="region of interest" description="Disordered" evidence="1">
    <location>
        <begin position="641"/>
        <end position="661"/>
    </location>
</feature>
<dbReference type="InterPro" id="IPR025584">
    <property type="entry name" value="Cthe_2159"/>
</dbReference>
<comment type="caution">
    <text evidence="2">The sequence shown here is derived from an EMBL/GenBank/DDBJ whole genome shotgun (WGS) entry which is preliminary data.</text>
</comment>
<protein>
    <recommendedName>
        <fullName evidence="4">Dockerin type 1</fullName>
    </recommendedName>
</protein>
<evidence type="ECO:0000256" key="1">
    <source>
        <dbReference type="SAM" id="MobiDB-lite"/>
    </source>
</evidence>
<feature type="compositionally biased region" description="Acidic residues" evidence="1">
    <location>
        <begin position="353"/>
        <end position="364"/>
    </location>
</feature>
<organism evidence="2 3">
    <name type="scientific">Vagococcus salmoninarum</name>
    <dbReference type="NCBI Taxonomy" id="2739"/>
    <lineage>
        <taxon>Bacteria</taxon>
        <taxon>Bacillati</taxon>
        <taxon>Bacillota</taxon>
        <taxon>Bacilli</taxon>
        <taxon>Lactobacillales</taxon>
        <taxon>Enterococcaceae</taxon>
        <taxon>Vagococcus</taxon>
    </lineage>
</organism>
<proteinExistence type="predicted"/>
<name>A0A429ZWA3_9ENTE</name>